<dbReference type="AlphaFoldDB" id="A0A061S8S2"/>
<evidence type="ECO:0000313" key="2">
    <source>
        <dbReference type="EMBL" id="JAC79146.1"/>
    </source>
</evidence>
<feature type="non-terminal residue" evidence="2">
    <location>
        <position position="1"/>
    </location>
</feature>
<dbReference type="EMBL" id="GBEZ01006236">
    <property type="protein sequence ID" value="JAC79146.1"/>
    <property type="molecule type" value="Transcribed_RNA"/>
</dbReference>
<feature type="compositionally biased region" description="Basic residues" evidence="1">
    <location>
        <begin position="52"/>
        <end position="65"/>
    </location>
</feature>
<evidence type="ECO:0000256" key="1">
    <source>
        <dbReference type="SAM" id="MobiDB-lite"/>
    </source>
</evidence>
<reference evidence="2" key="1">
    <citation type="submission" date="2014-05" db="EMBL/GenBank/DDBJ databases">
        <title>The transcriptome of the halophilic microalga Tetraselmis sp. GSL018 isolated from the Great Salt Lake, Utah.</title>
        <authorList>
            <person name="Jinkerson R.E."/>
            <person name="D'Adamo S."/>
            <person name="Posewitz M.C."/>
        </authorList>
    </citation>
    <scope>NUCLEOTIDE SEQUENCE</scope>
    <source>
        <strain evidence="2">GSL018</strain>
    </source>
</reference>
<organism evidence="2">
    <name type="scientific">Tetraselmis sp. GSL018</name>
    <dbReference type="NCBI Taxonomy" id="582737"/>
    <lineage>
        <taxon>Eukaryota</taxon>
        <taxon>Viridiplantae</taxon>
        <taxon>Chlorophyta</taxon>
        <taxon>core chlorophytes</taxon>
        <taxon>Chlorodendrophyceae</taxon>
        <taxon>Chlorodendrales</taxon>
        <taxon>Chlorodendraceae</taxon>
        <taxon>Tetraselmis</taxon>
    </lineage>
</organism>
<feature type="non-terminal residue" evidence="2">
    <location>
        <position position="71"/>
    </location>
</feature>
<accession>A0A061S8S2</accession>
<sequence>VSLCAVVQTQCLAGRGASSWSAATRQDASLARPKGAGGDCLTPPPPPPPATHGRRGLCLQRRRSSQRAAER</sequence>
<feature type="region of interest" description="Disordered" evidence="1">
    <location>
        <begin position="16"/>
        <end position="71"/>
    </location>
</feature>
<gene>
    <name evidence="2" type="ORF">TSPGSL018_13409</name>
</gene>
<proteinExistence type="predicted"/>
<protein>
    <submittedName>
        <fullName evidence="2">Uncharacterized protein</fullName>
    </submittedName>
</protein>
<name>A0A061S8S2_9CHLO</name>
<feature type="compositionally biased region" description="Polar residues" evidence="1">
    <location>
        <begin position="18"/>
        <end position="27"/>
    </location>
</feature>